<keyword evidence="4 6" id="KW-0472">Membrane</keyword>
<feature type="domain" description="Rhodopsin" evidence="7">
    <location>
        <begin position="3"/>
        <end position="239"/>
    </location>
</feature>
<evidence type="ECO:0000256" key="5">
    <source>
        <dbReference type="ARBA" id="ARBA00038359"/>
    </source>
</evidence>
<dbReference type="EMBL" id="JBFCZG010000006">
    <property type="protein sequence ID" value="KAL3421209.1"/>
    <property type="molecule type" value="Genomic_DNA"/>
</dbReference>
<proteinExistence type="inferred from homology"/>
<evidence type="ECO:0000259" key="7">
    <source>
        <dbReference type="Pfam" id="PF20684"/>
    </source>
</evidence>
<dbReference type="PANTHER" id="PTHR33048:SF166">
    <property type="entry name" value="PTH11-LIKE INTEGRAL MEMBRANE PROTEIN"/>
    <property type="match status" value="1"/>
</dbReference>
<dbReference type="InterPro" id="IPR052337">
    <property type="entry name" value="SAT4-like"/>
</dbReference>
<dbReference type="InterPro" id="IPR049326">
    <property type="entry name" value="Rhodopsin_dom_fungi"/>
</dbReference>
<comment type="caution">
    <text evidence="8">The sequence shown here is derived from an EMBL/GenBank/DDBJ whole genome shotgun (WGS) entry which is preliminary data.</text>
</comment>
<gene>
    <name evidence="8" type="ORF">PVAG01_07654</name>
</gene>
<evidence type="ECO:0000313" key="8">
    <source>
        <dbReference type="EMBL" id="KAL3421209.1"/>
    </source>
</evidence>
<dbReference type="PANTHER" id="PTHR33048">
    <property type="entry name" value="PTH11-LIKE INTEGRAL MEMBRANE PROTEIN (AFU_ORTHOLOGUE AFUA_5G11245)"/>
    <property type="match status" value="1"/>
</dbReference>
<accession>A0ABR4PD12</accession>
<comment type="similarity">
    <text evidence="5">Belongs to the SAT4 family.</text>
</comment>
<evidence type="ECO:0000256" key="2">
    <source>
        <dbReference type="ARBA" id="ARBA00022692"/>
    </source>
</evidence>
<evidence type="ECO:0000313" key="9">
    <source>
        <dbReference type="Proteomes" id="UP001629113"/>
    </source>
</evidence>
<protein>
    <recommendedName>
        <fullName evidence="7">Rhodopsin domain-containing protein</fullName>
    </recommendedName>
</protein>
<feature type="transmembrane region" description="Helical" evidence="6">
    <location>
        <begin position="219"/>
        <end position="241"/>
    </location>
</feature>
<dbReference type="Pfam" id="PF20684">
    <property type="entry name" value="Fung_rhodopsin"/>
    <property type="match status" value="1"/>
</dbReference>
<name>A0ABR4PD12_9HELO</name>
<evidence type="ECO:0000256" key="3">
    <source>
        <dbReference type="ARBA" id="ARBA00022989"/>
    </source>
</evidence>
<dbReference type="Proteomes" id="UP001629113">
    <property type="component" value="Unassembled WGS sequence"/>
</dbReference>
<feature type="transmembrane region" description="Helical" evidence="6">
    <location>
        <begin position="187"/>
        <end position="207"/>
    </location>
</feature>
<reference evidence="8 9" key="1">
    <citation type="submission" date="2024-06" db="EMBL/GenBank/DDBJ databases">
        <title>Complete genome of Phlyctema vagabunda strain 19-DSS-EL-015.</title>
        <authorList>
            <person name="Fiorenzani C."/>
        </authorList>
    </citation>
    <scope>NUCLEOTIDE SEQUENCE [LARGE SCALE GENOMIC DNA]</scope>
    <source>
        <strain evidence="8 9">19-DSS-EL-015</strain>
    </source>
</reference>
<evidence type="ECO:0000256" key="6">
    <source>
        <dbReference type="SAM" id="Phobius"/>
    </source>
</evidence>
<evidence type="ECO:0000256" key="4">
    <source>
        <dbReference type="ARBA" id="ARBA00023136"/>
    </source>
</evidence>
<evidence type="ECO:0000256" key="1">
    <source>
        <dbReference type="ARBA" id="ARBA00004141"/>
    </source>
</evidence>
<keyword evidence="3 6" id="KW-1133">Transmembrane helix</keyword>
<feature type="transmembrane region" description="Helical" evidence="6">
    <location>
        <begin position="109"/>
        <end position="127"/>
    </location>
</feature>
<feature type="transmembrane region" description="Helical" evidence="6">
    <location>
        <begin position="20"/>
        <end position="42"/>
    </location>
</feature>
<comment type="subcellular location">
    <subcellularLocation>
        <location evidence="1">Membrane</location>
        <topology evidence="1">Multi-pass membrane protein</topology>
    </subcellularLocation>
</comment>
<keyword evidence="2 6" id="KW-0812">Transmembrane</keyword>
<keyword evidence="9" id="KW-1185">Reference proteome</keyword>
<feature type="transmembrane region" description="Helical" evidence="6">
    <location>
        <begin position="152"/>
        <end position="175"/>
    </location>
</feature>
<organism evidence="8 9">
    <name type="scientific">Phlyctema vagabunda</name>
    <dbReference type="NCBI Taxonomy" id="108571"/>
    <lineage>
        <taxon>Eukaryota</taxon>
        <taxon>Fungi</taxon>
        <taxon>Dikarya</taxon>
        <taxon>Ascomycota</taxon>
        <taxon>Pezizomycotina</taxon>
        <taxon>Leotiomycetes</taxon>
        <taxon>Helotiales</taxon>
        <taxon>Dermateaceae</taxon>
        <taxon>Phlyctema</taxon>
    </lineage>
</organism>
<sequence>MGVRLFMRNFRGQKFSVSDYLTVGAIIFLIARVCTIHFVLVYGTNNIKASLRTIQFAVSDIQERQIGSKLALVTRFCYNNYIWLQKSVVMLLVQRVLDGPCWPETTIRIYWILLAVTFTVVQIMTFVECRPFHLYWQVVPDPGICTRARVQVIVLGTLNIFTDILLILLPMPRLLKLRLSSVTRLRIIGLFSLGIFVVIVTLIRLPLNLKNSNSQVSRTILASAEILAAAGVANIPTLYALRRRSSHEIHDGSDRSQHVHFENILCDSLNDFVLSPTDIHVSAIGRLKS</sequence>